<evidence type="ECO:0000313" key="9">
    <source>
        <dbReference type="EMBL" id="QWX20094.1"/>
    </source>
</evidence>
<dbReference type="PRINTS" id="PR00744">
    <property type="entry name" value="GLHYDRLASE37"/>
</dbReference>
<dbReference type="PANTHER" id="PTHR23403:SF1">
    <property type="entry name" value="TREHALASE"/>
    <property type="match status" value="1"/>
</dbReference>
<dbReference type="InterPro" id="IPR012341">
    <property type="entry name" value="6hp_glycosidase-like_sf"/>
</dbReference>
<dbReference type="PROSITE" id="PS00928">
    <property type="entry name" value="TREHALASE_2"/>
    <property type="match status" value="1"/>
</dbReference>
<dbReference type="GO" id="GO:0004555">
    <property type="term" value="F:alpha,alpha-trehalase activity"/>
    <property type="evidence" value="ECO:0007669"/>
    <property type="project" value="UniProtKB-EC"/>
</dbReference>
<keyword evidence="6 7" id="KW-0326">Glycosidase</keyword>
<evidence type="ECO:0000256" key="6">
    <source>
        <dbReference type="ARBA" id="ARBA00023295"/>
    </source>
</evidence>
<organism evidence="9">
    <name type="scientific">Henosepilachna vigintioctopunctata</name>
    <dbReference type="NCBI Taxonomy" id="420089"/>
    <lineage>
        <taxon>Eukaryota</taxon>
        <taxon>Metazoa</taxon>
        <taxon>Ecdysozoa</taxon>
        <taxon>Arthropoda</taxon>
        <taxon>Hexapoda</taxon>
        <taxon>Insecta</taxon>
        <taxon>Pterygota</taxon>
        <taxon>Neoptera</taxon>
        <taxon>Endopterygota</taxon>
        <taxon>Coleoptera</taxon>
        <taxon>Polyphaga</taxon>
        <taxon>Cucujiformia</taxon>
        <taxon>Coccinelloidea</taxon>
        <taxon>Coccinellidae</taxon>
        <taxon>Epilachninae</taxon>
        <taxon>Epilachnini</taxon>
        <taxon>Henosepilachna</taxon>
    </lineage>
</organism>
<evidence type="ECO:0000256" key="3">
    <source>
        <dbReference type="ARBA" id="ARBA00012757"/>
    </source>
</evidence>
<sequence>MDFRIKILILIIGLAHTNLAKSSPDLPSCDSRIYCQGKLLEVVQEADIFVDSKSFVDQRMLFDQDVILENFEKFLETTNENPTKNDVLSFVKQNFAEGNELENWSLPDYHDDPSFLQKIHNESLRNFASKLVKIWPTLARKIKPEVFQNNDRYSIIPIPNGFVVPGGRFKETYYWDSYWIIKGLLISEMPESAKSMIDNLLYLVEHFGFVPNGARVYYLNRSQPPLLTGMARLLVDATNDLSWLKQHISLLEKEINFLLENRLIELQVDGKIYKMAHYATGSGSPRPESFNQDVQTCAPLVATDRIKTCYASLKSAAESGWDFSYRWVFDENGGNNANRTFIQTERVVPVDLNSILASAFKNLAYFHEKLGNVEENNYWLLKFLEMREAIHKVLFNEDRGVWFDYDVKLGKPRQLFYPTNIAPLWAEIYDPASAQILGRRAAEHLLEEGIMEFYGGAPSSLNNTGEQWDYPSAWAPPQSFVIQGLRKSGDDKAQEFSRILAKRWIYANMVGFEETGEMFEKYDAEHPGKNGGGGEYIVQTGFGWTNGVALETIVDFFSC</sequence>
<gene>
    <name evidence="9" type="primary">TRE1a</name>
</gene>
<keyword evidence="8" id="KW-0732">Signal</keyword>
<evidence type="ECO:0000256" key="8">
    <source>
        <dbReference type="SAM" id="SignalP"/>
    </source>
</evidence>
<proteinExistence type="evidence at transcript level"/>
<dbReference type="SUPFAM" id="SSF48208">
    <property type="entry name" value="Six-hairpin glycosidases"/>
    <property type="match status" value="1"/>
</dbReference>
<feature type="signal peptide" evidence="8">
    <location>
        <begin position="1"/>
        <end position="22"/>
    </location>
</feature>
<dbReference type="AlphaFoldDB" id="A0A8F3BP65"/>
<accession>A0A8F3BP65</accession>
<dbReference type="GO" id="GO:0005993">
    <property type="term" value="P:trehalose catabolic process"/>
    <property type="evidence" value="ECO:0007669"/>
    <property type="project" value="TreeGrafter"/>
</dbReference>
<evidence type="ECO:0000256" key="4">
    <source>
        <dbReference type="ARBA" id="ARBA00019905"/>
    </source>
</evidence>
<dbReference type="Pfam" id="PF01204">
    <property type="entry name" value="Trehalase"/>
    <property type="match status" value="1"/>
</dbReference>
<protein>
    <recommendedName>
        <fullName evidence="4 7">Trehalase</fullName>
        <ecNumber evidence="3 7">3.2.1.28</ecNumber>
    </recommendedName>
    <alternativeName>
        <fullName evidence="7">Alpha-trehalose glucohydrolase</fullName>
    </alternativeName>
</protein>
<dbReference type="EC" id="3.2.1.28" evidence="3 7"/>
<evidence type="ECO:0000256" key="1">
    <source>
        <dbReference type="ARBA" id="ARBA00001576"/>
    </source>
</evidence>
<dbReference type="InterPro" id="IPR018232">
    <property type="entry name" value="Glyco_hydro_37_CS"/>
</dbReference>
<dbReference type="InterPro" id="IPR008928">
    <property type="entry name" value="6-hairpin_glycosidase_sf"/>
</dbReference>
<dbReference type="InterPro" id="IPR001661">
    <property type="entry name" value="Glyco_hydro_37"/>
</dbReference>
<name>A0A8F3BP65_9CUCU</name>
<comment type="catalytic activity">
    <reaction evidence="1 7">
        <text>alpha,alpha-trehalose + H2O = alpha-D-glucose + beta-D-glucose</text>
        <dbReference type="Rhea" id="RHEA:32675"/>
        <dbReference type="ChEBI" id="CHEBI:15377"/>
        <dbReference type="ChEBI" id="CHEBI:15903"/>
        <dbReference type="ChEBI" id="CHEBI:16551"/>
        <dbReference type="ChEBI" id="CHEBI:17925"/>
        <dbReference type="EC" id="3.2.1.28"/>
    </reaction>
</comment>
<dbReference type="EMBL" id="MW267224">
    <property type="protein sequence ID" value="QWX20094.1"/>
    <property type="molecule type" value="mRNA"/>
</dbReference>
<evidence type="ECO:0000256" key="5">
    <source>
        <dbReference type="ARBA" id="ARBA00022801"/>
    </source>
</evidence>
<comment type="similarity">
    <text evidence="2 7">Belongs to the glycosyl hydrolase 37 family.</text>
</comment>
<feature type="chain" id="PRO_5034307104" description="Trehalase" evidence="8">
    <location>
        <begin position="23"/>
        <end position="559"/>
    </location>
</feature>
<reference evidence="9" key="1">
    <citation type="submission" date="2020-11" db="EMBL/GenBank/DDBJ databases">
        <authorList>
            <person name="Jiang L."/>
        </authorList>
    </citation>
    <scope>NUCLEOTIDE SEQUENCE</scope>
</reference>
<dbReference type="PROSITE" id="PS00927">
    <property type="entry name" value="TREHALASE_1"/>
    <property type="match status" value="1"/>
</dbReference>
<keyword evidence="5 7" id="KW-0378">Hydrolase</keyword>
<dbReference type="PANTHER" id="PTHR23403">
    <property type="entry name" value="TREHALASE"/>
    <property type="match status" value="1"/>
</dbReference>
<dbReference type="Gene3D" id="1.50.10.10">
    <property type="match status" value="1"/>
</dbReference>
<evidence type="ECO:0000256" key="7">
    <source>
        <dbReference type="RuleBase" id="RU361180"/>
    </source>
</evidence>
<evidence type="ECO:0000256" key="2">
    <source>
        <dbReference type="ARBA" id="ARBA00005615"/>
    </source>
</evidence>